<comment type="similarity">
    <text evidence="1">Belongs to the FtsZ family.</text>
</comment>
<keyword evidence="8" id="KW-1185">Reference proteome</keyword>
<evidence type="ECO:0000313" key="7">
    <source>
        <dbReference type="EMBL" id="WIA16568.1"/>
    </source>
</evidence>
<name>A0ABY8U7F1_TETOB</name>
<proteinExistence type="inferred from homology"/>
<feature type="region of interest" description="Disordered" evidence="4">
    <location>
        <begin position="435"/>
        <end position="498"/>
    </location>
</feature>
<feature type="compositionally biased region" description="Low complexity" evidence="4">
    <location>
        <begin position="77"/>
        <end position="96"/>
    </location>
</feature>
<feature type="domain" description="Tubulin/FtsZ GTPase" evidence="5">
    <location>
        <begin position="120"/>
        <end position="313"/>
    </location>
</feature>
<dbReference type="SUPFAM" id="SSF52490">
    <property type="entry name" value="Tubulin nucleotide-binding domain-like"/>
    <property type="match status" value="1"/>
</dbReference>
<dbReference type="EMBL" id="CP126214">
    <property type="protein sequence ID" value="WIA16568.1"/>
    <property type="molecule type" value="Genomic_DNA"/>
</dbReference>
<dbReference type="InterPro" id="IPR024757">
    <property type="entry name" value="FtsZ_C"/>
</dbReference>
<dbReference type="Gene3D" id="3.40.50.1440">
    <property type="entry name" value="Tubulin/FtsZ, GTPase domain"/>
    <property type="match status" value="1"/>
</dbReference>
<feature type="region of interest" description="Disordered" evidence="4">
    <location>
        <begin position="77"/>
        <end position="101"/>
    </location>
</feature>
<evidence type="ECO:0008006" key="9">
    <source>
        <dbReference type="Google" id="ProtNLM"/>
    </source>
</evidence>
<organism evidence="7 8">
    <name type="scientific">Tetradesmus obliquus</name>
    <name type="common">Green alga</name>
    <name type="synonym">Acutodesmus obliquus</name>
    <dbReference type="NCBI Taxonomy" id="3088"/>
    <lineage>
        <taxon>Eukaryota</taxon>
        <taxon>Viridiplantae</taxon>
        <taxon>Chlorophyta</taxon>
        <taxon>core chlorophytes</taxon>
        <taxon>Chlorophyceae</taxon>
        <taxon>CS clade</taxon>
        <taxon>Sphaeropleales</taxon>
        <taxon>Scenedesmaceae</taxon>
        <taxon>Tetradesmus</taxon>
    </lineage>
</organism>
<dbReference type="PANTHER" id="PTHR30314">
    <property type="entry name" value="CELL DIVISION PROTEIN FTSZ-RELATED"/>
    <property type="match status" value="1"/>
</dbReference>
<dbReference type="Pfam" id="PF12327">
    <property type="entry name" value="FtsZ_C"/>
    <property type="match status" value="1"/>
</dbReference>
<protein>
    <recommendedName>
        <fullName evidence="9">Cell division protein FtsZ</fullName>
    </recommendedName>
</protein>
<dbReference type="InterPro" id="IPR008280">
    <property type="entry name" value="Tub_FtsZ_C"/>
</dbReference>
<feature type="compositionally biased region" description="Low complexity" evidence="4">
    <location>
        <begin position="470"/>
        <end position="480"/>
    </location>
</feature>
<dbReference type="HAMAP" id="MF_00909">
    <property type="entry name" value="FtsZ"/>
    <property type="match status" value="1"/>
</dbReference>
<dbReference type="Gene3D" id="3.30.1330.20">
    <property type="entry name" value="Tubulin/FtsZ, C-terminal domain"/>
    <property type="match status" value="1"/>
</dbReference>
<dbReference type="InterPro" id="IPR018316">
    <property type="entry name" value="Tubulin/FtsZ_2-layer-sand-dom"/>
</dbReference>
<dbReference type="PANTHER" id="PTHR30314:SF23">
    <property type="entry name" value="PLASTID DIVISION PROTEIN FTSZ"/>
    <property type="match status" value="1"/>
</dbReference>
<dbReference type="Pfam" id="PF00091">
    <property type="entry name" value="Tubulin"/>
    <property type="match status" value="1"/>
</dbReference>
<keyword evidence="3" id="KW-0342">GTP-binding</keyword>
<dbReference type="SMART" id="SM00864">
    <property type="entry name" value="Tubulin"/>
    <property type="match status" value="1"/>
</dbReference>
<evidence type="ECO:0000256" key="3">
    <source>
        <dbReference type="ARBA" id="ARBA00023134"/>
    </source>
</evidence>
<dbReference type="PROSITE" id="PS01134">
    <property type="entry name" value="FTSZ_1"/>
    <property type="match status" value="1"/>
</dbReference>
<dbReference type="SMART" id="SM00865">
    <property type="entry name" value="Tubulin_C"/>
    <property type="match status" value="1"/>
</dbReference>
<feature type="compositionally biased region" description="Low complexity" evidence="4">
    <location>
        <begin position="443"/>
        <end position="459"/>
    </location>
</feature>
<dbReference type="NCBIfam" id="TIGR00065">
    <property type="entry name" value="ftsZ"/>
    <property type="match status" value="1"/>
</dbReference>
<dbReference type="SUPFAM" id="SSF55307">
    <property type="entry name" value="Tubulin C-terminal domain-like"/>
    <property type="match status" value="1"/>
</dbReference>
<dbReference type="InterPro" id="IPR045061">
    <property type="entry name" value="FtsZ/CetZ"/>
</dbReference>
<keyword evidence="2" id="KW-0547">Nucleotide-binding</keyword>
<dbReference type="InterPro" id="IPR036525">
    <property type="entry name" value="Tubulin/FtsZ_GTPase_sf"/>
</dbReference>
<evidence type="ECO:0000256" key="1">
    <source>
        <dbReference type="ARBA" id="ARBA00009690"/>
    </source>
</evidence>
<dbReference type="PROSITE" id="PS01135">
    <property type="entry name" value="FTSZ_2"/>
    <property type="match status" value="1"/>
</dbReference>
<reference evidence="7 8" key="1">
    <citation type="submission" date="2023-05" db="EMBL/GenBank/DDBJ databases">
        <title>A 100% complete, gapless, phased diploid assembly of the Scenedesmus obliquus UTEX 3031 genome.</title>
        <authorList>
            <person name="Biondi T.C."/>
            <person name="Hanschen E.R."/>
            <person name="Kwon T."/>
            <person name="Eng W."/>
            <person name="Kruse C.P.S."/>
            <person name="Koehler S.I."/>
            <person name="Kunde Y."/>
            <person name="Gleasner C.D."/>
            <person name="You Mak K.T."/>
            <person name="Polle J."/>
            <person name="Hovde B.T."/>
            <person name="Starkenburg S.R."/>
        </authorList>
    </citation>
    <scope>NUCLEOTIDE SEQUENCE [LARGE SCALE GENOMIC DNA]</scope>
    <source>
        <strain evidence="7 8">DOE0152z</strain>
    </source>
</reference>
<feature type="region of interest" description="Disordered" evidence="4">
    <location>
        <begin position="1"/>
        <end position="23"/>
    </location>
</feature>
<dbReference type="InterPro" id="IPR037103">
    <property type="entry name" value="Tubulin/FtsZ-like_C"/>
</dbReference>
<evidence type="ECO:0000259" key="5">
    <source>
        <dbReference type="SMART" id="SM00864"/>
    </source>
</evidence>
<dbReference type="PRINTS" id="PR00423">
    <property type="entry name" value="CELLDVISFTSZ"/>
</dbReference>
<dbReference type="CDD" id="cd02201">
    <property type="entry name" value="FtsZ_type1"/>
    <property type="match status" value="1"/>
</dbReference>
<gene>
    <name evidence="7" type="ORF">OEZ85_013238</name>
</gene>
<dbReference type="Proteomes" id="UP001244341">
    <property type="component" value="Chromosome 7b"/>
</dbReference>
<dbReference type="InterPro" id="IPR003008">
    <property type="entry name" value="Tubulin_FtsZ_GTPase"/>
</dbReference>
<evidence type="ECO:0000259" key="6">
    <source>
        <dbReference type="SMART" id="SM00865"/>
    </source>
</evidence>
<accession>A0ABY8U7F1</accession>
<evidence type="ECO:0000256" key="2">
    <source>
        <dbReference type="ARBA" id="ARBA00022741"/>
    </source>
</evidence>
<sequence>MVMAHRQLRSSSTGSCAALHSRPISHRRVGQRCRPVLNGGSNSTAPSSLPAAFKRGLSMICQMLHGNGTDSVVPEEAPVAAAPPAEAPAAEAAAAEPPAPAAYSDPFAARAEHNKNGHAFIKVVGCGGGGGNAIARMISTGLQNVEFWAVNTDKQALDSNICPNKLQIGTQLTRGLGTGGKPSLGEQAAQESVEQLGQVVAGADMLFITAGMGGGTGTGAAPVVARLAKDAGILTVGVVTYPFSFEGRRRATQAVEGIETLRRNVDTLIVIPNDKLLDAVGGSNTSLTEAFALADTVLRQGVGGISDMITIPGLINVDFADIKAVMRNSGTAMLGVGYGVGPDRALQAAYGATNAPLIQSTIERATGIVYNITGSSNLTLAEVNAISEIVTALADPSCNIIFGSVIDEECPPEEIRVTIIATGFSQTFEEQLLSGKGDAKAGQNALQRKQRQQQQASAATTEDDDDLAGQQQQQQQQQQQGLKPGRSTEPNFRGRTLL</sequence>
<dbReference type="InterPro" id="IPR020805">
    <property type="entry name" value="Cell_div_FtsZ_CS"/>
</dbReference>
<evidence type="ECO:0000256" key="4">
    <source>
        <dbReference type="SAM" id="MobiDB-lite"/>
    </source>
</evidence>
<evidence type="ECO:0000313" key="8">
    <source>
        <dbReference type="Proteomes" id="UP001244341"/>
    </source>
</evidence>
<feature type="domain" description="Tubulin/FtsZ 2-layer sandwich" evidence="6">
    <location>
        <begin position="315"/>
        <end position="433"/>
    </location>
</feature>
<dbReference type="InterPro" id="IPR000158">
    <property type="entry name" value="Cell_div_FtsZ"/>
</dbReference>